<dbReference type="EMBL" id="JBBMRA010000006">
    <property type="protein sequence ID" value="MEM5536467.1"/>
    <property type="molecule type" value="Genomic_DNA"/>
</dbReference>
<comment type="similarity">
    <text evidence="2 10">Belongs to the CobT family.</text>
</comment>
<dbReference type="EC" id="2.4.2.21" evidence="3 10"/>
<comment type="catalytic activity">
    <reaction evidence="9 10">
        <text>5,6-dimethylbenzimidazole + nicotinate beta-D-ribonucleotide = alpha-ribazole 5'-phosphate + nicotinate + H(+)</text>
        <dbReference type="Rhea" id="RHEA:11196"/>
        <dbReference type="ChEBI" id="CHEBI:15378"/>
        <dbReference type="ChEBI" id="CHEBI:15890"/>
        <dbReference type="ChEBI" id="CHEBI:32544"/>
        <dbReference type="ChEBI" id="CHEBI:57502"/>
        <dbReference type="ChEBI" id="CHEBI:57918"/>
        <dbReference type="EC" id="2.4.2.21"/>
    </reaction>
</comment>
<reference evidence="11 12" key="1">
    <citation type="submission" date="2024-03" db="EMBL/GenBank/DDBJ databases">
        <title>Community enrichment and isolation of bacterial strains for fucoidan degradation.</title>
        <authorList>
            <person name="Sichert A."/>
        </authorList>
    </citation>
    <scope>NUCLEOTIDE SEQUENCE [LARGE SCALE GENOMIC DNA]</scope>
    <source>
        <strain evidence="11 12">AS76</strain>
    </source>
</reference>
<keyword evidence="6 10" id="KW-0328">Glycosyltransferase</keyword>
<dbReference type="Gene3D" id="1.10.1610.10">
    <property type="match status" value="1"/>
</dbReference>
<dbReference type="Gene3D" id="3.40.50.10210">
    <property type="match status" value="1"/>
</dbReference>
<sequence>MKVNDWLDLSVQPINLHYKERALKRQAQLTKPAGSLGRLEVMAVRLAGLQAVECPSCERVGITIFAADHGVAKQKVSAYPQEVTTQMILNFASGGAAISVLATQLGADFEVINLGTVTPVDHPDVVCNVIASSSADFTETAAMTVSQLESALGIGADAVIRAQNNGVELFIAGEMGIANTTAASALMAAFLNLKGADVAGAGTGVSDQGIQHKAEVIDRALILHGPHLTAPLEVLRRLGGFEIAAMVGAYLMAANRGIAIVVDGFISTVAAYIAIQINHQCKEWMIFGHCSPEAFHQYILDQLEVEPLLNLGMRLGEGSGAAVAVNLLRTACELHRNMATFADAGVSQ</sequence>
<keyword evidence="12" id="KW-1185">Reference proteome</keyword>
<evidence type="ECO:0000313" key="12">
    <source>
        <dbReference type="Proteomes" id="UP001449225"/>
    </source>
</evidence>
<organism evidence="11 12">
    <name type="scientific">Neptuniibacter pectenicola</name>
    <dbReference type="NCBI Taxonomy" id="1806669"/>
    <lineage>
        <taxon>Bacteria</taxon>
        <taxon>Pseudomonadati</taxon>
        <taxon>Pseudomonadota</taxon>
        <taxon>Gammaproteobacteria</taxon>
        <taxon>Oceanospirillales</taxon>
        <taxon>Oceanospirillaceae</taxon>
        <taxon>Neptuniibacter</taxon>
    </lineage>
</organism>
<dbReference type="PANTHER" id="PTHR43463">
    <property type="entry name" value="NICOTINATE-NUCLEOTIDE--DIMETHYLBENZIMIDAZOLE PHOSPHORIBOSYLTRANSFERASE"/>
    <property type="match status" value="1"/>
</dbReference>
<comment type="pathway">
    <text evidence="1 10">Nucleoside biosynthesis; alpha-ribazole biosynthesis; alpha-ribazole from 5,6-dimethylbenzimidazole: step 1/2.</text>
</comment>
<comment type="caution">
    <text evidence="11">The sequence shown here is derived from an EMBL/GenBank/DDBJ whole genome shotgun (WGS) entry which is preliminary data.</text>
</comment>
<dbReference type="Pfam" id="PF02277">
    <property type="entry name" value="DBI_PRT"/>
    <property type="match status" value="1"/>
</dbReference>
<evidence type="ECO:0000256" key="8">
    <source>
        <dbReference type="ARBA" id="ARBA00030686"/>
    </source>
</evidence>
<evidence type="ECO:0000256" key="7">
    <source>
        <dbReference type="ARBA" id="ARBA00022679"/>
    </source>
</evidence>
<evidence type="ECO:0000256" key="10">
    <source>
        <dbReference type="HAMAP-Rule" id="MF_00230"/>
    </source>
</evidence>
<name>A0ABU9TS39_9GAMM</name>
<dbReference type="PANTHER" id="PTHR43463:SF1">
    <property type="entry name" value="NICOTINATE-NUCLEOTIDE--DIMETHYLBENZIMIDAZOLE PHOSPHORIBOSYLTRANSFERASE"/>
    <property type="match status" value="1"/>
</dbReference>
<evidence type="ECO:0000313" key="11">
    <source>
        <dbReference type="EMBL" id="MEM5536467.1"/>
    </source>
</evidence>
<dbReference type="NCBIfam" id="TIGR03160">
    <property type="entry name" value="cobT_DBIPRT"/>
    <property type="match status" value="1"/>
</dbReference>
<dbReference type="GO" id="GO:0008939">
    <property type="term" value="F:nicotinate-nucleotide-dimethylbenzimidazole phosphoribosyltransferase activity"/>
    <property type="evidence" value="ECO:0007669"/>
    <property type="project" value="UniProtKB-EC"/>
</dbReference>
<dbReference type="InterPro" id="IPR003200">
    <property type="entry name" value="Nict_dMeBzImd_PRibTrfase"/>
</dbReference>
<proteinExistence type="inferred from homology"/>
<evidence type="ECO:0000256" key="9">
    <source>
        <dbReference type="ARBA" id="ARBA00047340"/>
    </source>
</evidence>
<evidence type="ECO:0000256" key="4">
    <source>
        <dbReference type="ARBA" id="ARBA00015486"/>
    </source>
</evidence>
<evidence type="ECO:0000256" key="5">
    <source>
        <dbReference type="ARBA" id="ARBA00022573"/>
    </source>
</evidence>
<dbReference type="RefSeq" id="WP_342854304.1">
    <property type="nucleotide sequence ID" value="NZ_JBBMRA010000006.1"/>
</dbReference>
<dbReference type="InterPro" id="IPR036087">
    <property type="entry name" value="Nict_dMeBzImd_PRibTrfase_sf"/>
</dbReference>
<keyword evidence="5 10" id="KW-0169">Cobalamin biosynthesis</keyword>
<keyword evidence="7 10" id="KW-0808">Transferase</keyword>
<dbReference type="Proteomes" id="UP001449225">
    <property type="component" value="Unassembled WGS sequence"/>
</dbReference>
<protein>
    <recommendedName>
        <fullName evidence="4 10">Nicotinate-nucleotide--dimethylbenzimidazole phosphoribosyltransferase</fullName>
        <shortName evidence="10">NN:DBI PRT</shortName>
        <ecNumber evidence="3 10">2.4.2.21</ecNumber>
    </recommendedName>
    <alternativeName>
        <fullName evidence="8 10">N(1)-alpha-phosphoribosyltransferase</fullName>
    </alternativeName>
</protein>
<evidence type="ECO:0000256" key="6">
    <source>
        <dbReference type="ARBA" id="ARBA00022676"/>
    </source>
</evidence>
<dbReference type="SUPFAM" id="SSF52733">
    <property type="entry name" value="Nicotinate mononucleotide:5,6-dimethylbenzimidazole phosphoribosyltransferase (CobT)"/>
    <property type="match status" value="1"/>
</dbReference>
<dbReference type="InterPro" id="IPR017846">
    <property type="entry name" value="Nict_dMeBzImd_PRibTrfase_bact"/>
</dbReference>
<dbReference type="HAMAP" id="MF_00230">
    <property type="entry name" value="CobT"/>
    <property type="match status" value="1"/>
</dbReference>
<dbReference type="CDD" id="cd02439">
    <property type="entry name" value="DMB-PRT_CobT"/>
    <property type="match status" value="1"/>
</dbReference>
<feature type="active site" description="Proton acceptor" evidence="10">
    <location>
        <position position="317"/>
    </location>
</feature>
<accession>A0ABU9TS39</accession>
<dbReference type="NCBIfam" id="NF000996">
    <property type="entry name" value="PRK00105.1"/>
    <property type="match status" value="1"/>
</dbReference>
<dbReference type="InterPro" id="IPR023195">
    <property type="entry name" value="Nict_dMeBzImd_PRibTrfase_N"/>
</dbReference>
<evidence type="ECO:0000256" key="2">
    <source>
        <dbReference type="ARBA" id="ARBA00007110"/>
    </source>
</evidence>
<gene>
    <name evidence="10 11" type="primary">cobT</name>
    <name evidence="11" type="ORF">WNY58_08695</name>
</gene>
<evidence type="ECO:0000256" key="1">
    <source>
        <dbReference type="ARBA" id="ARBA00005049"/>
    </source>
</evidence>
<comment type="function">
    <text evidence="10">Catalyzes the synthesis of alpha-ribazole-5'-phosphate from nicotinate mononucleotide (NAMN) and 5,6-dimethylbenzimidazole (DMB).</text>
</comment>
<evidence type="ECO:0000256" key="3">
    <source>
        <dbReference type="ARBA" id="ARBA00011991"/>
    </source>
</evidence>